<reference evidence="3 4" key="1">
    <citation type="submission" date="2020-08" db="EMBL/GenBank/DDBJ databases">
        <authorList>
            <person name="Mo P."/>
        </authorList>
    </citation>
    <scope>NUCLEOTIDE SEQUENCE [LARGE SCALE GENOMIC DNA]</scope>
    <source>
        <strain evidence="3 4">CGMCC 4.1532</strain>
    </source>
</reference>
<comment type="similarity">
    <text evidence="1 2">Belongs to the cytochrome P450 family.</text>
</comment>
<evidence type="ECO:0000313" key="3">
    <source>
        <dbReference type="EMBL" id="QNG53205.1"/>
    </source>
</evidence>
<dbReference type="InterPro" id="IPR002397">
    <property type="entry name" value="Cyt_P450_B"/>
</dbReference>
<evidence type="ECO:0000256" key="1">
    <source>
        <dbReference type="ARBA" id="ARBA00010617"/>
    </source>
</evidence>
<keyword evidence="2" id="KW-0503">Monooxygenase</keyword>
<dbReference type="GO" id="GO:0016705">
    <property type="term" value="F:oxidoreductase activity, acting on paired donors, with incorporation or reduction of molecular oxygen"/>
    <property type="evidence" value="ECO:0007669"/>
    <property type="project" value="InterPro"/>
</dbReference>
<dbReference type="InterPro" id="IPR001128">
    <property type="entry name" value="Cyt_P450"/>
</dbReference>
<proteinExistence type="inferred from homology"/>
<dbReference type="PROSITE" id="PS00086">
    <property type="entry name" value="CYTOCHROME_P450"/>
    <property type="match status" value="1"/>
</dbReference>
<dbReference type="GO" id="GO:0020037">
    <property type="term" value="F:heme binding"/>
    <property type="evidence" value="ECO:0007669"/>
    <property type="project" value="InterPro"/>
</dbReference>
<keyword evidence="2" id="KW-0479">Metal-binding</keyword>
<sequence length="418" mass="45999">MTQDTPSVVGVTTTTDAFDFNPLVSPHREDPHLFYRAARARPLQLSPTLGAYMVTRYDDLRTVIDDPETYSSAPAVPKIYANAPEVVEVLRRGNVPETNAVVNEDEPAHTPVRRVFDAGFTGARVRAMLPTMHETADALIDAFPDGRADLVADYAIPFVQTVISAIIGFPAEDTAQIQVWTDDQTTLWNPLAPVEAHLAAAERMGDYTRYLQALIDERRAHPREDLLSDLVHGANGHPGLPDEYTHCIARGAARVAGFDTTRDAITSTMYAVLADPSIRERVLADPVKMIPRATEEVLRRDAPHRGLFRLTTRDTTLGGTDLPAGTPLLLLFGSGNRDEAVFPDPDAVDLDRPNVRDHLAFGRGLHVCPGAPMARAEIRVALEHLVRRLPGMVLAPGYEPVYIASYFFRGLESLDVTW</sequence>
<dbReference type="InterPro" id="IPR017972">
    <property type="entry name" value="Cyt_P450_CS"/>
</dbReference>
<dbReference type="PANTHER" id="PTHR46696:SF6">
    <property type="entry name" value="P450, PUTATIVE (EUROFUNG)-RELATED"/>
    <property type="match status" value="1"/>
</dbReference>
<gene>
    <name evidence="3" type="ORF">H6H00_04140</name>
</gene>
<dbReference type="SUPFAM" id="SSF48264">
    <property type="entry name" value="Cytochrome P450"/>
    <property type="match status" value="1"/>
</dbReference>
<dbReference type="KEGG" id="ppel:H6H00_04140"/>
<evidence type="ECO:0000313" key="4">
    <source>
        <dbReference type="Proteomes" id="UP000515728"/>
    </source>
</evidence>
<evidence type="ECO:0000256" key="2">
    <source>
        <dbReference type="RuleBase" id="RU000461"/>
    </source>
</evidence>
<keyword evidence="2" id="KW-0560">Oxidoreductase</keyword>
<dbReference type="GO" id="GO:0004497">
    <property type="term" value="F:monooxygenase activity"/>
    <property type="evidence" value="ECO:0007669"/>
    <property type="project" value="UniProtKB-KW"/>
</dbReference>
<protein>
    <submittedName>
        <fullName evidence="3">Cytochrome P450</fullName>
    </submittedName>
</protein>
<dbReference type="Pfam" id="PF00067">
    <property type="entry name" value="p450"/>
    <property type="match status" value="1"/>
</dbReference>
<keyword evidence="2" id="KW-0408">Iron</keyword>
<dbReference type="PRINTS" id="PR00359">
    <property type="entry name" value="BP450"/>
</dbReference>
<name>A0A7G7MK94_9PSEU</name>
<dbReference type="Proteomes" id="UP000515728">
    <property type="component" value="Chromosome"/>
</dbReference>
<organism evidence="3 4">
    <name type="scientific">Pseudonocardia petroleophila</name>
    <dbReference type="NCBI Taxonomy" id="37331"/>
    <lineage>
        <taxon>Bacteria</taxon>
        <taxon>Bacillati</taxon>
        <taxon>Actinomycetota</taxon>
        <taxon>Actinomycetes</taxon>
        <taxon>Pseudonocardiales</taxon>
        <taxon>Pseudonocardiaceae</taxon>
        <taxon>Pseudonocardia</taxon>
    </lineage>
</organism>
<dbReference type="AlphaFoldDB" id="A0A7G7MK94"/>
<dbReference type="InterPro" id="IPR036396">
    <property type="entry name" value="Cyt_P450_sf"/>
</dbReference>
<accession>A0A7G7MK94</accession>
<dbReference type="EMBL" id="CP060131">
    <property type="protein sequence ID" value="QNG53205.1"/>
    <property type="molecule type" value="Genomic_DNA"/>
</dbReference>
<keyword evidence="4" id="KW-1185">Reference proteome</keyword>
<dbReference type="Gene3D" id="1.10.630.10">
    <property type="entry name" value="Cytochrome P450"/>
    <property type="match status" value="1"/>
</dbReference>
<keyword evidence="2" id="KW-0349">Heme</keyword>
<dbReference type="GO" id="GO:0005506">
    <property type="term" value="F:iron ion binding"/>
    <property type="evidence" value="ECO:0007669"/>
    <property type="project" value="InterPro"/>
</dbReference>
<dbReference type="PANTHER" id="PTHR46696">
    <property type="entry name" value="P450, PUTATIVE (EUROFUNG)-RELATED"/>
    <property type="match status" value="1"/>
</dbReference>